<dbReference type="InterPro" id="IPR050129">
    <property type="entry name" value="Zn_alcohol_dh"/>
</dbReference>
<feature type="domain" description="Alcohol dehydrogenase-like N-terminal" evidence="6">
    <location>
        <begin position="27"/>
        <end position="139"/>
    </location>
</feature>
<dbReference type="InterPro" id="IPR013149">
    <property type="entry name" value="ADH-like_C"/>
</dbReference>
<dbReference type="Proteomes" id="UP000494256">
    <property type="component" value="Unassembled WGS sequence"/>
</dbReference>
<evidence type="ECO:0000256" key="1">
    <source>
        <dbReference type="ARBA" id="ARBA00022723"/>
    </source>
</evidence>
<proteinExistence type="inferred from homology"/>
<dbReference type="SUPFAM" id="SSF50129">
    <property type="entry name" value="GroES-like"/>
    <property type="match status" value="1"/>
</dbReference>
<evidence type="ECO:0000256" key="2">
    <source>
        <dbReference type="ARBA" id="ARBA00022833"/>
    </source>
</evidence>
<sequence>MEALVFDPQSLSLKYHKYYPIPEISNDDEVIVRVDHTGVCGTDLHIIQGEFPVRNDRPFPLGHEFSGFIHAVGKNSTFKLGQRVAIDPNSGCQLCDCCRSGKYQHCLTAGLNSYIGIFKDGGWAKYCKVLQHQVYALPDGITNKQACFAEPLSCVAHSFNRAGPLKVGEKILIIGAGIIGKLFASALYYQGHRNVTVSEKIEKRLDIFRRMSTGFRLINPDILEQEKMLYDVIIDCTGVAKVMETSVDYMKQGGRYILFGCCPPSETASINLYQIFDKELTIIGVKTNSFSFPTAIEWIKVMVLSLFFRYLEYHKLGVKTYWLSEYETALADLRTGRVAKIIFKTASLPLM</sequence>
<dbReference type="SUPFAM" id="SSF51735">
    <property type="entry name" value="NAD(P)-binding Rossmann-fold domains"/>
    <property type="match status" value="1"/>
</dbReference>
<protein>
    <recommendedName>
        <fullName evidence="9">Alcohol dehydrogenase</fullName>
    </recommendedName>
</protein>
<dbReference type="Gene3D" id="3.40.50.720">
    <property type="entry name" value="NAD(P)-binding Rossmann-like Domain"/>
    <property type="match status" value="1"/>
</dbReference>
<evidence type="ECO:0000256" key="3">
    <source>
        <dbReference type="ARBA" id="ARBA00023002"/>
    </source>
</evidence>
<dbReference type="InterPro" id="IPR011032">
    <property type="entry name" value="GroES-like_sf"/>
</dbReference>
<evidence type="ECO:0000256" key="4">
    <source>
        <dbReference type="RuleBase" id="RU361277"/>
    </source>
</evidence>
<keyword evidence="3" id="KW-0560">Oxidoreductase</keyword>
<gene>
    <name evidence="7" type="ORF">APLA_LOCUS6168</name>
</gene>
<comment type="cofactor">
    <cofactor evidence="4">
        <name>Zn(2+)</name>
        <dbReference type="ChEBI" id="CHEBI:29105"/>
    </cofactor>
</comment>
<evidence type="ECO:0000259" key="5">
    <source>
        <dbReference type="Pfam" id="PF00107"/>
    </source>
</evidence>
<dbReference type="EMBL" id="CADEBD010000293">
    <property type="protein sequence ID" value="CAB3233640.1"/>
    <property type="molecule type" value="Genomic_DNA"/>
</dbReference>
<reference evidence="7 8" key="1">
    <citation type="submission" date="2020-04" db="EMBL/GenBank/DDBJ databases">
        <authorList>
            <person name="Wallbank WR R."/>
            <person name="Pardo Diaz C."/>
            <person name="Kozak K."/>
            <person name="Martin S."/>
            <person name="Jiggins C."/>
            <person name="Moest M."/>
            <person name="Warren A I."/>
            <person name="Byers J.R.P. K."/>
            <person name="Montejo-Kovacevich G."/>
            <person name="Yen C E."/>
        </authorList>
    </citation>
    <scope>NUCLEOTIDE SEQUENCE [LARGE SCALE GENOMIC DNA]</scope>
</reference>
<name>A0A8S0ZKW2_ARCPL</name>
<dbReference type="Gene3D" id="3.90.180.10">
    <property type="entry name" value="Medium-chain alcohol dehydrogenases, catalytic domain"/>
    <property type="match status" value="1"/>
</dbReference>
<dbReference type="GO" id="GO:0016491">
    <property type="term" value="F:oxidoreductase activity"/>
    <property type="evidence" value="ECO:0007669"/>
    <property type="project" value="UniProtKB-KW"/>
</dbReference>
<comment type="caution">
    <text evidence="7">The sequence shown here is derived from an EMBL/GenBank/DDBJ whole genome shotgun (WGS) entry which is preliminary data.</text>
</comment>
<evidence type="ECO:0008006" key="9">
    <source>
        <dbReference type="Google" id="ProtNLM"/>
    </source>
</evidence>
<dbReference type="GO" id="GO:0008270">
    <property type="term" value="F:zinc ion binding"/>
    <property type="evidence" value="ECO:0007669"/>
    <property type="project" value="InterPro"/>
</dbReference>
<dbReference type="OrthoDB" id="6159439at2759"/>
<keyword evidence="2 4" id="KW-0862">Zinc</keyword>
<organism evidence="7 8">
    <name type="scientific">Arctia plantaginis</name>
    <name type="common">Wood tiger moth</name>
    <name type="synonym">Phalaena plantaginis</name>
    <dbReference type="NCBI Taxonomy" id="874455"/>
    <lineage>
        <taxon>Eukaryota</taxon>
        <taxon>Metazoa</taxon>
        <taxon>Ecdysozoa</taxon>
        <taxon>Arthropoda</taxon>
        <taxon>Hexapoda</taxon>
        <taxon>Insecta</taxon>
        <taxon>Pterygota</taxon>
        <taxon>Neoptera</taxon>
        <taxon>Endopterygota</taxon>
        <taxon>Lepidoptera</taxon>
        <taxon>Glossata</taxon>
        <taxon>Ditrysia</taxon>
        <taxon>Noctuoidea</taxon>
        <taxon>Erebidae</taxon>
        <taxon>Arctiinae</taxon>
        <taxon>Arctia</taxon>
    </lineage>
</organism>
<feature type="domain" description="Alcohol dehydrogenase-like C-terminal" evidence="5">
    <location>
        <begin position="180"/>
        <end position="299"/>
    </location>
</feature>
<dbReference type="Pfam" id="PF08240">
    <property type="entry name" value="ADH_N"/>
    <property type="match status" value="1"/>
</dbReference>
<accession>A0A8S0ZKW2</accession>
<evidence type="ECO:0000313" key="7">
    <source>
        <dbReference type="EMBL" id="CAB3233640.1"/>
    </source>
</evidence>
<dbReference type="PANTHER" id="PTHR43401:SF2">
    <property type="entry name" value="L-THREONINE 3-DEHYDROGENASE"/>
    <property type="match status" value="1"/>
</dbReference>
<comment type="similarity">
    <text evidence="4">Belongs to the zinc-containing alcohol dehydrogenase family.</text>
</comment>
<dbReference type="PROSITE" id="PS00059">
    <property type="entry name" value="ADH_ZINC"/>
    <property type="match status" value="1"/>
</dbReference>
<dbReference type="PANTHER" id="PTHR43401">
    <property type="entry name" value="L-THREONINE 3-DEHYDROGENASE"/>
    <property type="match status" value="1"/>
</dbReference>
<dbReference type="AlphaFoldDB" id="A0A8S0ZKW2"/>
<evidence type="ECO:0000313" key="8">
    <source>
        <dbReference type="Proteomes" id="UP000494256"/>
    </source>
</evidence>
<dbReference type="Pfam" id="PF00107">
    <property type="entry name" value="ADH_zinc_N"/>
    <property type="match status" value="1"/>
</dbReference>
<dbReference type="InterPro" id="IPR036291">
    <property type="entry name" value="NAD(P)-bd_dom_sf"/>
</dbReference>
<keyword evidence="1 4" id="KW-0479">Metal-binding</keyword>
<evidence type="ECO:0000259" key="6">
    <source>
        <dbReference type="Pfam" id="PF08240"/>
    </source>
</evidence>
<dbReference type="InterPro" id="IPR013154">
    <property type="entry name" value="ADH-like_N"/>
</dbReference>
<dbReference type="InterPro" id="IPR002328">
    <property type="entry name" value="ADH_Zn_CS"/>
</dbReference>